<dbReference type="InterPro" id="IPR055541">
    <property type="entry name" value="DUF7117"/>
</dbReference>
<protein>
    <recommendedName>
        <fullName evidence="3">TFIIB-type zinc ribbon-containing protein</fullName>
    </recommendedName>
</protein>
<organism evidence="1 2">
    <name type="scientific">Halovenus aranensis</name>
    <dbReference type="NCBI Taxonomy" id="890420"/>
    <lineage>
        <taxon>Archaea</taxon>
        <taxon>Methanobacteriati</taxon>
        <taxon>Methanobacteriota</taxon>
        <taxon>Stenosarchaea group</taxon>
        <taxon>Halobacteria</taxon>
        <taxon>Halobacteriales</taxon>
        <taxon>Haloarculaceae</taxon>
        <taxon>Halovenus</taxon>
    </lineage>
</organism>
<accession>A0A1G8SQ57</accession>
<proteinExistence type="predicted"/>
<name>A0A1G8SQ57_9EURY</name>
<dbReference type="RefSeq" id="WP_092698979.1">
    <property type="nucleotide sequence ID" value="NZ_FNFC01000002.1"/>
</dbReference>
<evidence type="ECO:0000313" key="1">
    <source>
        <dbReference type="EMBL" id="SDJ30750.1"/>
    </source>
</evidence>
<dbReference type="Proteomes" id="UP000198856">
    <property type="component" value="Unassembled WGS sequence"/>
</dbReference>
<dbReference type="EMBL" id="FNFC01000002">
    <property type="protein sequence ID" value="SDJ30750.1"/>
    <property type="molecule type" value="Genomic_DNA"/>
</dbReference>
<gene>
    <name evidence="1" type="ORF">SAMN05216226_10265</name>
</gene>
<reference evidence="1 2" key="1">
    <citation type="submission" date="2016-10" db="EMBL/GenBank/DDBJ databases">
        <authorList>
            <person name="de Groot N.N."/>
        </authorList>
    </citation>
    <scope>NUCLEOTIDE SEQUENCE [LARGE SCALE GENOMIC DNA]</scope>
    <source>
        <strain evidence="1 2">IBRC-M10015</strain>
    </source>
</reference>
<keyword evidence="2" id="KW-1185">Reference proteome</keyword>
<evidence type="ECO:0000313" key="2">
    <source>
        <dbReference type="Proteomes" id="UP000198856"/>
    </source>
</evidence>
<sequence length="231" mass="25656">MELRGERECQSCGVQWSYYETGEITCPECGSIRSVGLDEPTTHTAGNTEFELTAVRAEVDDVGVDQLADDAAAAARDYLRRVGFVHAGELQPLDDTVLAASELRRVGATLGRVMRVEDEEELYLLELLRLADQNDRPSADEVPETLTPERGLAVAAAVDIYLTDLRRVHDDRETEVDRVLSGLRSRRKRIEALDGDVDPTEAEQLVRTTRDVSAYLREGDEAALARALERL</sequence>
<dbReference type="AlphaFoldDB" id="A0A1G8SQ57"/>
<dbReference type="OrthoDB" id="341613at2157"/>
<evidence type="ECO:0008006" key="3">
    <source>
        <dbReference type="Google" id="ProtNLM"/>
    </source>
</evidence>
<dbReference type="Pfam" id="PF23430">
    <property type="entry name" value="DUF7117"/>
    <property type="match status" value="1"/>
</dbReference>